<dbReference type="Proteomes" id="UP000029264">
    <property type="component" value="Unassembled WGS sequence"/>
</dbReference>
<dbReference type="STRING" id="1515746.HR45_12380"/>
<dbReference type="OrthoDB" id="5599437at2"/>
<proteinExistence type="inferred from homology"/>
<protein>
    <recommendedName>
        <fullName evidence="4">Protein Syd</fullName>
    </recommendedName>
</protein>
<dbReference type="EMBL" id="JPEO01000008">
    <property type="protein sequence ID" value="KFZ37199.1"/>
    <property type="molecule type" value="Genomic_DNA"/>
</dbReference>
<organism evidence="5 6">
    <name type="scientific">Shewanella mangrovi</name>
    <dbReference type="NCBI Taxonomy" id="1515746"/>
    <lineage>
        <taxon>Bacteria</taxon>
        <taxon>Pseudomonadati</taxon>
        <taxon>Pseudomonadota</taxon>
        <taxon>Gammaproteobacteria</taxon>
        <taxon>Alteromonadales</taxon>
        <taxon>Shewanellaceae</taxon>
        <taxon>Shewanella</taxon>
    </lineage>
</organism>
<evidence type="ECO:0000256" key="1">
    <source>
        <dbReference type="ARBA" id="ARBA00022475"/>
    </source>
</evidence>
<reference evidence="5 6" key="1">
    <citation type="submission" date="2014-06" db="EMBL/GenBank/DDBJ databases">
        <title>Shewanella sp. YQH10.</title>
        <authorList>
            <person name="Liu Y."/>
            <person name="Zeng R."/>
        </authorList>
    </citation>
    <scope>NUCLEOTIDE SEQUENCE [LARGE SCALE GENOMIC DNA]</scope>
    <source>
        <strain evidence="5 6">YQH10</strain>
    </source>
</reference>
<evidence type="ECO:0000256" key="3">
    <source>
        <dbReference type="ARBA" id="ARBA00023136"/>
    </source>
</evidence>
<dbReference type="eggNOG" id="ENOG502ZCMR">
    <property type="taxonomic scope" value="Bacteria"/>
</dbReference>
<dbReference type="Gene3D" id="3.40.1580.20">
    <property type="entry name" value="Syd protein"/>
    <property type="match status" value="1"/>
</dbReference>
<dbReference type="RefSeq" id="WP_037443284.1">
    <property type="nucleotide sequence ID" value="NZ_JPEO01000008.1"/>
</dbReference>
<dbReference type="InterPro" id="IPR009948">
    <property type="entry name" value="Syd"/>
</dbReference>
<dbReference type="HAMAP" id="MF_01104">
    <property type="entry name" value="Syd"/>
    <property type="match status" value="1"/>
</dbReference>
<keyword evidence="6" id="KW-1185">Reference proteome</keyword>
<comment type="subcellular location">
    <subcellularLocation>
        <location evidence="4">Cell inner membrane</location>
        <topology evidence="4">Peripheral membrane protein</topology>
        <orientation evidence="4">Cytoplasmic side</orientation>
    </subcellularLocation>
    <text evidence="4">Loosely associated with the cytoplasmic side of the inner membrane, probably via SecY.</text>
</comment>
<dbReference type="CDD" id="cd16323">
    <property type="entry name" value="Syd"/>
    <property type="match status" value="1"/>
</dbReference>
<accession>A0A094JGN6</accession>
<evidence type="ECO:0000313" key="5">
    <source>
        <dbReference type="EMBL" id="KFZ37199.1"/>
    </source>
</evidence>
<comment type="function">
    <text evidence="4">Interacts with the SecY protein in vivo. May bind preferentially to an uncomplexed state of SecY, thus functioning either as a chelating agent for excess SecY in the cell or as a regulatory factor that negatively controls the translocase function.</text>
</comment>
<dbReference type="GO" id="GO:0009898">
    <property type="term" value="C:cytoplasmic side of plasma membrane"/>
    <property type="evidence" value="ECO:0007669"/>
    <property type="project" value="InterPro"/>
</dbReference>
<dbReference type="InterPro" id="IPR038228">
    <property type="entry name" value="Syd_sf"/>
</dbReference>
<keyword evidence="2 4" id="KW-0997">Cell inner membrane</keyword>
<evidence type="ECO:0000256" key="4">
    <source>
        <dbReference type="HAMAP-Rule" id="MF_01104"/>
    </source>
</evidence>
<name>A0A094JGN6_9GAMM</name>
<dbReference type="Pfam" id="PF07348">
    <property type="entry name" value="Syd"/>
    <property type="match status" value="1"/>
</dbReference>
<keyword evidence="3 4" id="KW-0472">Membrane</keyword>
<dbReference type="AlphaFoldDB" id="A0A094JGN6"/>
<sequence>MSCQAALRQWLVEYSRRYQSDVDEFPRHYASGELSLCQLDEHEVEPVQWQFVERESLGSFANIEHALSISLHEDISQYYGSFWAGPLHFHSPWGEGELLQVWNQADFERLQHNIIGHLMMKAKLKQSPTWFIGVLADGDDMICVSNQDGSVWREKPGDEPSVQLANSISDLLGKLTPRVTPAVEYDFPNEPTSDHPGIMASLKRMWRNLFPSK</sequence>
<evidence type="ECO:0000256" key="2">
    <source>
        <dbReference type="ARBA" id="ARBA00022519"/>
    </source>
</evidence>
<dbReference type="NCBIfam" id="NF003439">
    <property type="entry name" value="PRK04968.1"/>
    <property type="match status" value="1"/>
</dbReference>
<keyword evidence="1 4" id="KW-1003">Cell membrane</keyword>
<comment type="similarity">
    <text evidence="4">Belongs to the Syd family.</text>
</comment>
<gene>
    <name evidence="4" type="primary">syd</name>
    <name evidence="5" type="ORF">HR45_12380</name>
</gene>
<comment type="caution">
    <text evidence="5">The sequence shown here is derived from an EMBL/GenBank/DDBJ whole genome shotgun (WGS) entry which is preliminary data.</text>
</comment>
<evidence type="ECO:0000313" key="6">
    <source>
        <dbReference type="Proteomes" id="UP000029264"/>
    </source>
</evidence>